<dbReference type="EMBL" id="CP071444">
    <property type="protein sequence ID" value="QSX07927.1"/>
    <property type="molecule type" value="Genomic_DNA"/>
</dbReference>
<proteinExistence type="predicted"/>
<dbReference type="Proteomes" id="UP000663499">
    <property type="component" value="Chromosome"/>
</dbReference>
<feature type="domain" description="4Fe-4S ferredoxin-type" evidence="1">
    <location>
        <begin position="34"/>
        <end position="63"/>
    </location>
</feature>
<accession>A0A975AH02</accession>
<dbReference type="RefSeq" id="WP_207299269.1">
    <property type="nucleotide sequence ID" value="NZ_CP071444.1"/>
</dbReference>
<gene>
    <name evidence="2" type="ORF">J0B03_08940</name>
</gene>
<dbReference type="AlphaFoldDB" id="A0A975AH02"/>
<dbReference type="Gene3D" id="3.30.70.20">
    <property type="match status" value="1"/>
</dbReference>
<feature type="domain" description="4Fe-4S ferredoxin-type" evidence="1">
    <location>
        <begin position="4"/>
        <end position="33"/>
    </location>
</feature>
<dbReference type="InterPro" id="IPR052911">
    <property type="entry name" value="Corrinoid_activation_enz"/>
</dbReference>
<dbReference type="SUPFAM" id="SSF54862">
    <property type="entry name" value="4Fe-4S ferredoxins"/>
    <property type="match status" value="1"/>
</dbReference>
<dbReference type="PANTHER" id="PTHR42895:SF1">
    <property type="entry name" value="IRON-SULFUR CLUSTER PROTEIN"/>
    <property type="match status" value="1"/>
</dbReference>
<dbReference type="KEGG" id="alka:J0B03_08940"/>
<dbReference type="PROSITE" id="PS51379">
    <property type="entry name" value="4FE4S_FER_2"/>
    <property type="match status" value="2"/>
</dbReference>
<evidence type="ECO:0000259" key="1">
    <source>
        <dbReference type="PROSITE" id="PS51379"/>
    </source>
</evidence>
<protein>
    <submittedName>
        <fullName evidence="2">4Fe-4S dicluster domain-containing protein</fullName>
    </submittedName>
</protein>
<evidence type="ECO:0000313" key="3">
    <source>
        <dbReference type="Proteomes" id="UP000663499"/>
    </source>
</evidence>
<sequence length="225" mass="24503">MKRTVIQIDEEKCVGCGLCISACHQDALQLIDGKARLVSDSYCDGLGKCLPKCPTGAMTLEEREAKGFEGPAPREEQSGCAGTAVQEVSQASSLQETTQFQRPVSQLRQWPIQIQLVPPNAPYLEGSHLLVAADCTAFAYANVHEDFMKNKVTVIGCPKLDSADYSERLTEILQQNNIKSITVLRMTVPCCGGMTHAVTTAMRNADVMIPWQVVTIDVDGSIKEV</sequence>
<dbReference type="Pfam" id="PF14697">
    <property type="entry name" value="Fer4_21"/>
    <property type="match status" value="1"/>
</dbReference>
<name>A0A975AH02_9FIRM</name>
<dbReference type="PANTHER" id="PTHR42895">
    <property type="entry name" value="IRON-SULFUR CLUSTER-BINDING PROTEIN-RELATED"/>
    <property type="match status" value="1"/>
</dbReference>
<organism evidence="2 3">
    <name type="scientific">Alkalibacter rhizosphaerae</name>
    <dbReference type="NCBI Taxonomy" id="2815577"/>
    <lineage>
        <taxon>Bacteria</taxon>
        <taxon>Bacillati</taxon>
        <taxon>Bacillota</taxon>
        <taxon>Clostridia</taxon>
        <taxon>Eubacteriales</taxon>
        <taxon>Eubacteriaceae</taxon>
        <taxon>Alkalibacter</taxon>
    </lineage>
</organism>
<keyword evidence="3" id="KW-1185">Reference proteome</keyword>
<evidence type="ECO:0000313" key="2">
    <source>
        <dbReference type="EMBL" id="QSX07927.1"/>
    </source>
</evidence>
<reference evidence="2" key="1">
    <citation type="submission" date="2021-03" db="EMBL/GenBank/DDBJ databases">
        <title>Alkalibacter marinus sp. nov., isolated from tidal flat sediment.</title>
        <authorList>
            <person name="Namirimu T."/>
            <person name="Yang J.-A."/>
            <person name="Yang S.-H."/>
            <person name="Kim Y.-J."/>
            <person name="Kwon K.K."/>
        </authorList>
    </citation>
    <scope>NUCLEOTIDE SEQUENCE</scope>
    <source>
        <strain evidence="2">ES005</strain>
    </source>
</reference>
<dbReference type="InterPro" id="IPR017896">
    <property type="entry name" value="4Fe4S_Fe-S-bd"/>
</dbReference>